<organism evidence="11 12">
    <name type="scientific">Populus deltoides</name>
    <name type="common">Eastern poplar</name>
    <name type="synonym">Eastern cottonwood</name>
    <dbReference type="NCBI Taxonomy" id="3696"/>
    <lineage>
        <taxon>Eukaryota</taxon>
        <taxon>Viridiplantae</taxon>
        <taxon>Streptophyta</taxon>
        <taxon>Embryophyta</taxon>
        <taxon>Tracheophyta</taxon>
        <taxon>Spermatophyta</taxon>
        <taxon>Magnoliopsida</taxon>
        <taxon>eudicotyledons</taxon>
        <taxon>Gunneridae</taxon>
        <taxon>Pentapetalae</taxon>
        <taxon>rosids</taxon>
        <taxon>fabids</taxon>
        <taxon>Malpighiales</taxon>
        <taxon>Salicaceae</taxon>
        <taxon>Saliceae</taxon>
        <taxon>Populus</taxon>
    </lineage>
</organism>
<dbReference type="SMART" id="SM01332">
    <property type="entry name" value="Cyclin_C"/>
    <property type="match status" value="1"/>
</dbReference>
<name>A0A8T2X417_POPDE</name>
<dbReference type="Proteomes" id="UP000807159">
    <property type="component" value="Chromosome 14"/>
</dbReference>
<dbReference type="FunFam" id="1.10.472.10:FF:000070">
    <property type="entry name" value="CYCLIN D32"/>
    <property type="match status" value="1"/>
</dbReference>
<feature type="domain" description="Cyclin-like" evidence="9">
    <location>
        <begin position="111"/>
        <end position="199"/>
    </location>
</feature>
<dbReference type="PROSITE" id="PS00292">
    <property type="entry name" value="CYCLINS"/>
    <property type="match status" value="1"/>
</dbReference>
<feature type="region of interest" description="Disordered" evidence="8">
    <location>
        <begin position="333"/>
        <end position="359"/>
    </location>
</feature>
<evidence type="ECO:0000313" key="12">
    <source>
        <dbReference type="Proteomes" id="UP000807159"/>
    </source>
</evidence>
<keyword evidence="4 7" id="KW-0195">Cyclin</keyword>
<dbReference type="CDD" id="cd20543">
    <property type="entry name" value="CYCLIN_AtCycD-like_rpt1"/>
    <property type="match status" value="1"/>
</dbReference>
<keyword evidence="12" id="KW-1185">Reference proteome</keyword>
<evidence type="ECO:0000256" key="2">
    <source>
        <dbReference type="ARBA" id="ARBA00011177"/>
    </source>
</evidence>
<dbReference type="AlphaFoldDB" id="A0A8T2X417"/>
<evidence type="ECO:0000256" key="5">
    <source>
        <dbReference type="ARBA" id="ARBA00023306"/>
    </source>
</evidence>
<reference evidence="11" key="1">
    <citation type="journal article" date="2021" name="J. Hered.">
        <title>Genome Assembly of Salicaceae Populus deltoides (Eastern Cottonwood) I-69 Based on Nanopore Sequencing and Hi-C Technologies.</title>
        <authorList>
            <person name="Bai S."/>
            <person name="Wu H."/>
            <person name="Zhang J."/>
            <person name="Pan Z."/>
            <person name="Zhao W."/>
            <person name="Li Z."/>
            <person name="Tong C."/>
        </authorList>
    </citation>
    <scope>NUCLEOTIDE SEQUENCE</scope>
    <source>
        <tissue evidence="11">Leaf</tissue>
    </source>
</reference>
<dbReference type="Pfam" id="PF00134">
    <property type="entry name" value="Cyclin_N"/>
    <property type="match status" value="1"/>
</dbReference>
<evidence type="ECO:0000256" key="7">
    <source>
        <dbReference type="RuleBase" id="RU000383"/>
    </source>
</evidence>
<dbReference type="FunFam" id="1.10.472.10:FF:000074">
    <property type="entry name" value="D3-type cyclin"/>
    <property type="match status" value="1"/>
</dbReference>
<evidence type="ECO:0000256" key="6">
    <source>
        <dbReference type="ARBA" id="ARBA00032263"/>
    </source>
</evidence>
<gene>
    <name evidence="11" type="ORF">H0E87_023890</name>
</gene>
<dbReference type="CDD" id="cd20544">
    <property type="entry name" value="CYCLIN_AtCycD-like_rpt2"/>
    <property type="match status" value="1"/>
</dbReference>
<dbReference type="GO" id="GO:0048316">
    <property type="term" value="P:seed development"/>
    <property type="evidence" value="ECO:0007669"/>
    <property type="project" value="UniProtKB-ARBA"/>
</dbReference>
<evidence type="ECO:0000259" key="9">
    <source>
        <dbReference type="SMART" id="SM00385"/>
    </source>
</evidence>
<proteinExistence type="inferred from homology"/>
<dbReference type="InterPro" id="IPR004367">
    <property type="entry name" value="Cyclin_C-dom"/>
</dbReference>
<protein>
    <recommendedName>
        <fullName evidence="6">B-like cyclin</fullName>
    </recommendedName>
</protein>
<keyword evidence="3" id="KW-0132">Cell division</keyword>
<feature type="domain" description="Cyclin C-terminal" evidence="10">
    <location>
        <begin position="208"/>
        <end position="335"/>
    </location>
</feature>
<dbReference type="PANTHER" id="PTHR10177">
    <property type="entry name" value="CYCLINS"/>
    <property type="match status" value="1"/>
</dbReference>
<dbReference type="InterPro" id="IPR013763">
    <property type="entry name" value="Cyclin-like_dom"/>
</dbReference>
<dbReference type="EMBL" id="JACEGQ020000014">
    <property type="protein sequence ID" value="KAH8487986.1"/>
    <property type="molecule type" value="Genomic_DNA"/>
</dbReference>
<dbReference type="InterPro" id="IPR006671">
    <property type="entry name" value="Cyclin_N"/>
</dbReference>
<dbReference type="InterPro" id="IPR039361">
    <property type="entry name" value="Cyclin"/>
</dbReference>
<dbReference type="GO" id="GO:0051301">
    <property type="term" value="P:cell division"/>
    <property type="evidence" value="ECO:0007669"/>
    <property type="project" value="UniProtKB-KW"/>
</dbReference>
<evidence type="ECO:0000313" key="11">
    <source>
        <dbReference type="EMBL" id="KAH8487986.1"/>
    </source>
</evidence>
<feature type="compositionally biased region" description="Low complexity" evidence="8">
    <location>
        <begin position="333"/>
        <end position="352"/>
    </location>
</feature>
<dbReference type="Pfam" id="PF02984">
    <property type="entry name" value="Cyclin_C"/>
    <property type="match status" value="1"/>
</dbReference>
<dbReference type="Gene3D" id="1.10.472.10">
    <property type="entry name" value="Cyclin-like"/>
    <property type="match status" value="2"/>
</dbReference>
<comment type="subunit">
    <text evidence="2">Interacts with the CDC2 protein kinase to form a serine/threonine kinase holoenzyme complex also known as maturation promoting factor (MPF). The cyclin subunit imparts substrate specificity to the complex.</text>
</comment>
<sequence>MASMYNPETSAVQDQQQYQQNPTLLYDALYCSEENWVEEVREDCFQDELEGESYCSNNSNKLNTFPILLEQDLSWEDEELSSLFAKEEQNQLCKDLETNPSLARARCEAVEWILKVNEHYSFTALTAVLAVNYLDRFLFSVQLQKEKPWMAQLAAVSCLSLAAKVEETQVPLLLDFQVEDSKYVFEAKTIQRMEILVLSTLKWKMNPVTPISFLDYITRRLGLEHYLCLEFLKRCERMVLSILADSRSMPYVPSVMAAATMLYVIDNIEPSLAAEYQSQLWSILGIDKDKVEDCSKFLMEFALRDHFKLLSNKRKFCSLPGSPSGVVDVSFSSDSSNDSWSVASSVSSSPKPLSKKSRALQSLNNATTSDFSQHSSLVP</sequence>
<evidence type="ECO:0000256" key="4">
    <source>
        <dbReference type="ARBA" id="ARBA00023127"/>
    </source>
</evidence>
<evidence type="ECO:0000256" key="3">
    <source>
        <dbReference type="ARBA" id="ARBA00022618"/>
    </source>
</evidence>
<comment type="caution">
    <text evidence="11">The sequence shown here is derived from an EMBL/GenBank/DDBJ whole genome shotgun (WGS) entry which is preliminary data.</text>
</comment>
<evidence type="ECO:0000256" key="8">
    <source>
        <dbReference type="SAM" id="MobiDB-lite"/>
    </source>
</evidence>
<dbReference type="SUPFAM" id="SSF47954">
    <property type="entry name" value="Cyclin-like"/>
    <property type="match status" value="2"/>
</dbReference>
<dbReference type="SMART" id="SM00385">
    <property type="entry name" value="CYCLIN"/>
    <property type="match status" value="1"/>
</dbReference>
<keyword evidence="5" id="KW-0131">Cell cycle</keyword>
<dbReference type="InterPro" id="IPR048258">
    <property type="entry name" value="Cyclins_cyclin-box"/>
</dbReference>
<evidence type="ECO:0000256" key="1">
    <source>
        <dbReference type="ARBA" id="ARBA00009065"/>
    </source>
</evidence>
<dbReference type="GO" id="GO:0010444">
    <property type="term" value="P:guard mother cell differentiation"/>
    <property type="evidence" value="ECO:0007669"/>
    <property type="project" value="UniProtKB-ARBA"/>
</dbReference>
<dbReference type="InterPro" id="IPR036915">
    <property type="entry name" value="Cyclin-like_sf"/>
</dbReference>
<evidence type="ECO:0000259" key="10">
    <source>
        <dbReference type="SMART" id="SM01332"/>
    </source>
</evidence>
<comment type="similarity">
    <text evidence="1">Belongs to the cyclin family. Cyclin D subfamily.</text>
</comment>
<accession>A0A8T2X417</accession>